<evidence type="ECO:0000256" key="2">
    <source>
        <dbReference type="ARBA" id="ARBA00023043"/>
    </source>
</evidence>
<gene>
    <name evidence="4" type="ORF">ACJMK2_013316</name>
</gene>
<dbReference type="SMART" id="SM00248">
    <property type="entry name" value="ANK"/>
    <property type="match status" value="10"/>
</dbReference>
<feature type="repeat" description="ANK" evidence="3">
    <location>
        <begin position="288"/>
        <end position="324"/>
    </location>
</feature>
<name>A0ABD3UX58_SINWO</name>
<dbReference type="Gene3D" id="1.25.40.20">
    <property type="entry name" value="Ankyrin repeat-containing domain"/>
    <property type="match status" value="3"/>
</dbReference>
<dbReference type="SUPFAM" id="SSF48403">
    <property type="entry name" value="Ankyrin repeat"/>
    <property type="match status" value="2"/>
</dbReference>
<keyword evidence="2 3" id="KW-0040">ANK repeat</keyword>
<organism evidence="4 5">
    <name type="scientific">Sinanodonta woodiana</name>
    <name type="common">Chinese pond mussel</name>
    <name type="synonym">Anodonta woodiana</name>
    <dbReference type="NCBI Taxonomy" id="1069815"/>
    <lineage>
        <taxon>Eukaryota</taxon>
        <taxon>Metazoa</taxon>
        <taxon>Spiralia</taxon>
        <taxon>Lophotrochozoa</taxon>
        <taxon>Mollusca</taxon>
        <taxon>Bivalvia</taxon>
        <taxon>Autobranchia</taxon>
        <taxon>Heteroconchia</taxon>
        <taxon>Palaeoheterodonta</taxon>
        <taxon>Unionida</taxon>
        <taxon>Unionoidea</taxon>
        <taxon>Unionidae</taxon>
        <taxon>Unioninae</taxon>
        <taxon>Sinanodonta</taxon>
    </lineage>
</organism>
<evidence type="ECO:0000256" key="3">
    <source>
        <dbReference type="PROSITE-ProRule" id="PRU00023"/>
    </source>
</evidence>
<feature type="repeat" description="ANK" evidence="3">
    <location>
        <begin position="478"/>
        <end position="513"/>
    </location>
</feature>
<accession>A0ABD3UX58</accession>
<evidence type="ECO:0000256" key="1">
    <source>
        <dbReference type="ARBA" id="ARBA00022737"/>
    </source>
</evidence>
<dbReference type="InterPro" id="IPR002110">
    <property type="entry name" value="Ankyrin_rpt"/>
</dbReference>
<sequence>MIWKMRIFTPIGQAIVNGDVHLLKGLIKSGEDVLNKDRKGNTYIHFICTMYRPSVFYNLVNTGIDIHAQNRHGNTALHVTALQNECCHVGDLMACGIDPYIRNKDGKIAAELGTQNKVWHMIYEKYKPGIFQVVKDHNIPSIYRLLNCWCRVDARKNGQTLRHFAAALGYHDIVSIIDEYQPTMNMIYGVLEGNYEKVEEALKKTRCRVNFLNEVSQRKHILQYAIRFKDKRFVEMLCKAGADVNMQVMVSTYFWGPLYFEAFHHEVPLDILWIVLKSGANFTLKDERGRTAFMFALDKGNGRIPIEIFEYILEHGGDITDRDCTGLTTRDIARFARRQDVVDMIDRHYIKLIRTSQLSTLKSMVINAYDSFEVFVNYRDTFIYASGNETDDVLKLTQWLPSFQPQVKQLHLAITNFEPVERIQQILQTSDAPEHLLNAKDKGLRSSLILAVLHGRENVVTSLLSSGHGVDLNAQDCSRRTCLHYAYALPDNAGEIILHYLLEAGADITIKDVREQKPEEYSKLSNREQWIEQERKAVYGMDIELTCVDKYEELRKIIRAKKIDLKEFSEATKNFPYPVVEFPKILCPLMPDYRDLLFLAIDYGKADIAYRLVGLGADICRKEKYEKKKANEEMEVRYHLPDERAERLGMNELAAYIARKREFRMKKQTENITLPHSCLTPKFEMALSAKPSSAVFVTQLER</sequence>
<protein>
    <submittedName>
        <fullName evidence="4">Uncharacterized protein</fullName>
    </submittedName>
</protein>
<reference evidence="4 5" key="1">
    <citation type="submission" date="2024-11" db="EMBL/GenBank/DDBJ databases">
        <title>Chromosome-level genome assembly of the freshwater bivalve Anodonta woodiana.</title>
        <authorList>
            <person name="Chen X."/>
        </authorList>
    </citation>
    <scope>NUCLEOTIDE SEQUENCE [LARGE SCALE GENOMIC DNA]</scope>
    <source>
        <strain evidence="4">MN2024</strain>
        <tissue evidence="4">Gills</tissue>
    </source>
</reference>
<dbReference type="InterPro" id="IPR036770">
    <property type="entry name" value="Ankyrin_rpt-contain_sf"/>
</dbReference>
<evidence type="ECO:0000313" key="5">
    <source>
        <dbReference type="Proteomes" id="UP001634394"/>
    </source>
</evidence>
<keyword evidence="5" id="KW-1185">Reference proteome</keyword>
<dbReference type="PANTHER" id="PTHR24180">
    <property type="entry name" value="CYCLIN-DEPENDENT KINASE INHIBITOR 2C-RELATED"/>
    <property type="match status" value="1"/>
</dbReference>
<proteinExistence type="predicted"/>
<comment type="caution">
    <text evidence="4">The sequence shown here is derived from an EMBL/GenBank/DDBJ whole genome shotgun (WGS) entry which is preliminary data.</text>
</comment>
<dbReference type="EMBL" id="JBJQND010000014">
    <property type="protein sequence ID" value="KAL3854034.1"/>
    <property type="molecule type" value="Genomic_DNA"/>
</dbReference>
<dbReference type="Proteomes" id="UP001634394">
    <property type="component" value="Unassembled WGS sequence"/>
</dbReference>
<dbReference type="InterPro" id="IPR051637">
    <property type="entry name" value="Ank_repeat_dom-contain_49"/>
</dbReference>
<dbReference type="PANTHER" id="PTHR24180:SF45">
    <property type="entry name" value="POLY [ADP-RIBOSE] POLYMERASE TANKYRASE"/>
    <property type="match status" value="1"/>
</dbReference>
<dbReference type="Pfam" id="PF12796">
    <property type="entry name" value="Ank_2"/>
    <property type="match status" value="1"/>
</dbReference>
<keyword evidence="1" id="KW-0677">Repeat</keyword>
<dbReference type="AlphaFoldDB" id="A0ABD3UX58"/>
<dbReference type="PROSITE" id="PS50088">
    <property type="entry name" value="ANK_REPEAT"/>
    <property type="match status" value="2"/>
</dbReference>
<evidence type="ECO:0000313" key="4">
    <source>
        <dbReference type="EMBL" id="KAL3854034.1"/>
    </source>
</evidence>